<evidence type="ECO:0000313" key="1">
    <source>
        <dbReference type="EMBL" id="CAG2153452.1"/>
    </source>
</evidence>
<dbReference type="EMBL" id="CAJPVI010000028">
    <property type="protein sequence ID" value="CAG2153452.1"/>
    <property type="molecule type" value="Genomic_DNA"/>
</dbReference>
<name>A0ABM8TLS2_9BURK</name>
<dbReference type="Proteomes" id="UP000672657">
    <property type="component" value="Unassembled WGS sequence"/>
</dbReference>
<proteinExistence type="predicted"/>
<gene>
    <name evidence="1" type="ORF">LMG26411_04423</name>
</gene>
<sequence length="109" mass="12262">MYQPPSAKHSLKADRAAVLQEVRSLSKKIQGRLPNFRSSVFEEDVEQTIGHLVMQRQRRDAILLLASATELGLPVSDKTVMRCAAALRELDSPSLSTLFWSVVRRRTTV</sequence>
<keyword evidence="2" id="KW-1185">Reference proteome</keyword>
<comment type="caution">
    <text evidence="1">The sequence shown here is derived from an EMBL/GenBank/DDBJ whole genome shotgun (WGS) entry which is preliminary data.</text>
</comment>
<reference evidence="1 2" key="1">
    <citation type="submission" date="2021-03" db="EMBL/GenBank/DDBJ databases">
        <authorList>
            <person name="Peeters C."/>
        </authorList>
    </citation>
    <scope>NUCLEOTIDE SEQUENCE [LARGE SCALE GENOMIC DNA]</scope>
    <source>
        <strain evidence="1 2">LMG 26411</strain>
    </source>
</reference>
<protein>
    <submittedName>
        <fullName evidence="1">Uncharacterized protein</fullName>
    </submittedName>
</protein>
<evidence type="ECO:0000313" key="2">
    <source>
        <dbReference type="Proteomes" id="UP000672657"/>
    </source>
</evidence>
<dbReference type="RefSeq" id="WP_211955395.1">
    <property type="nucleotide sequence ID" value="NZ_CAJPVI010000028.1"/>
</dbReference>
<accession>A0ABM8TLS2</accession>
<organism evidence="1 2">
    <name type="scientific">Cupriavidus numazuensis</name>
    <dbReference type="NCBI Taxonomy" id="221992"/>
    <lineage>
        <taxon>Bacteria</taxon>
        <taxon>Pseudomonadati</taxon>
        <taxon>Pseudomonadota</taxon>
        <taxon>Betaproteobacteria</taxon>
        <taxon>Burkholderiales</taxon>
        <taxon>Burkholderiaceae</taxon>
        <taxon>Cupriavidus</taxon>
    </lineage>
</organism>